<protein>
    <submittedName>
        <fullName evidence="1">Uncharacterized protein</fullName>
    </submittedName>
</protein>
<dbReference type="Proteomes" id="UP000242164">
    <property type="component" value="Unassembled WGS sequence"/>
</dbReference>
<dbReference type="EMBL" id="FMIK01000045">
    <property type="protein sequence ID" value="SCM00535.1"/>
    <property type="molecule type" value="Genomic_DNA"/>
</dbReference>
<name>A0AAX2CKM3_9BACI</name>
<evidence type="ECO:0000313" key="2">
    <source>
        <dbReference type="Proteomes" id="UP000242164"/>
    </source>
</evidence>
<sequence length="33" mass="3972">MAKVYFAKFNVNENIYKVYEKQGLLNELLHIQI</sequence>
<evidence type="ECO:0000313" key="1">
    <source>
        <dbReference type="EMBL" id="SCM00535.1"/>
    </source>
</evidence>
<dbReference type="AlphaFoldDB" id="A0AAX2CKM3"/>
<proteinExistence type="predicted"/>
<organism evidence="1 2">
    <name type="scientific">Bacillus cytotoxicus</name>
    <dbReference type="NCBI Taxonomy" id="580165"/>
    <lineage>
        <taxon>Bacteria</taxon>
        <taxon>Bacillati</taxon>
        <taxon>Bacillota</taxon>
        <taxon>Bacilli</taxon>
        <taxon>Bacillales</taxon>
        <taxon>Bacillaceae</taxon>
        <taxon>Bacillus</taxon>
        <taxon>Bacillus cereus group</taxon>
    </lineage>
</organism>
<reference evidence="1 2" key="1">
    <citation type="submission" date="2016-08" db="EMBL/GenBank/DDBJ databases">
        <authorList>
            <person name="Loux V."/>
            <person name="Rue O."/>
        </authorList>
    </citation>
    <scope>NUCLEOTIDE SEQUENCE [LARGE SCALE GENOMIC DNA]</scope>
    <source>
        <strain evidence="1 2">AFSSA_08CEB44bac</strain>
    </source>
</reference>
<accession>A0AAX2CKM3</accession>
<comment type="caution">
    <text evidence="1">The sequence shown here is derived from an EMBL/GenBank/DDBJ whole genome shotgun (WGS) entry which is preliminary data.</text>
</comment>
<gene>
    <name evidence="1" type="ORF">BCB44BAC_03330</name>
</gene>